<keyword evidence="3" id="KW-1185">Reference proteome</keyword>
<accession>A0AAX4HML9</accession>
<reference evidence="2 3" key="1">
    <citation type="submission" date="2023-11" db="EMBL/GenBank/DDBJ databases">
        <title>Peredibacter starrii A3.12.</title>
        <authorList>
            <person name="Mitchell R.J."/>
        </authorList>
    </citation>
    <scope>NUCLEOTIDE SEQUENCE [LARGE SCALE GENOMIC DNA]</scope>
    <source>
        <strain evidence="2 3">A3.12</strain>
    </source>
</reference>
<feature type="chain" id="PRO_5043825275" description="YtkA-like domain-containing protein" evidence="1">
    <location>
        <begin position="20"/>
        <end position="128"/>
    </location>
</feature>
<organism evidence="2 3">
    <name type="scientific">Peredibacter starrii</name>
    <dbReference type="NCBI Taxonomy" id="28202"/>
    <lineage>
        <taxon>Bacteria</taxon>
        <taxon>Pseudomonadati</taxon>
        <taxon>Bdellovibrionota</taxon>
        <taxon>Bacteriovoracia</taxon>
        <taxon>Bacteriovoracales</taxon>
        <taxon>Bacteriovoracaceae</taxon>
        <taxon>Peredibacter</taxon>
    </lineage>
</organism>
<dbReference type="KEGG" id="psti:SOO65_17610"/>
<evidence type="ECO:0000313" key="2">
    <source>
        <dbReference type="EMBL" id="WPU64514.1"/>
    </source>
</evidence>
<proteinExistence type="predicted"/>
<feature type="signal peptide" evidence="1">
    <location>
        <begin position="1"/>
        <end position="19"/>
    </location>
</feature>
<protein>
    <recommendedName>
        <fullName evidence="4">YtkA-like domain-containing protein</fullName>
    </recommendedName>
</protein>
<keyword evidence="1" id="KW-0732">Signal</keyword>
<evidence type="ECO:0000256" key="1">
    <source>
        <dbReference type="SAM" id="SignalP"/>
    </source>
</evidence>
<dbReference type="AlphaFoldDB" id="A0AAX4HML9"/>
<dbReference type="Proteomes" id="UP001324634">
    <property type="component" value="Chromosome"/>
</dbReference>
<dbReference type="RefSeq" id="WP_321393449.1">
    <property type="nucleotide sequence ID" value="NZ_CP139487.1"/>
</dbReference>
<evidence type="ECO:0008006" key="4">
    <source>
        <dbReference type="Google" id="ProtNLM"/>
    </source>
</evidence>
<gene>
    <name evidence="2" type="ORF">SOO65_17610</name>
</gene>
<sequence>MKQVLFSLVLAMAAIPALACDLYFKSEDVCLNVKWEVLPPARANGTMLLTFTDAKDAGRVVTPKYTPNVILWMTSMGHGSKPVTLNFVEEGKFRSTNVFFVMGGPWDIKFQLKDGNNVVEEVVQKIKI</sequence>
<dbReference type="EMBL" id="CP139487">
    <property type="protein sequence ID" value="WPU64514.1"/>
    <property type="molecule type" value="Genomic_DNA"/>
</dbReference>
<name>A0AAX4HML9_9BACT</name>
<evidence type="ECO:0000313" key="3">
    <source>
        <dbReference type="Proteomes" id="UP001324634"/>
    </source>
</evidence>